<dbReference type="InterPro" id="IPR017946">
    <property type="entry name" value="PLC-like_Pdiesterase_TIM-brl"/>
</dbReference>
<dbReference type="EMBL" id="CP029487">
    <property type="protein sequence ID" value="QCT71435.1"/>
    <property type="molecule type" value="Genomic_DNA"/>
</dbReference>
<dbReference type="GO" id="GO:0006629">
    <property type="term" value="P:lipid metabolic process"/>
    <property type="evidence" value="ECO:0007669"/>
    <property type="project" value="InterPro"/>
</dbReference>
<dbReference type="InterPro" id="IPR002105">
    <property type="entry name" value="Dockerin_1_rpt"/>
</dbReference>
<feature type="chain" id="PRO_5020187851" description="GP-PDE domain-containing protein" evidence="1">
    <location>
        <begin position="29"/>
        <end position="1964"/>
    </location>
</feature>
<sequence length="1964" mass="212428">MIIYLKRIACFVLCVISVLLLTSIPSKAAEPEYSIDFTQSEEGNPLPDGWSVYKGSASIKNGYLELEKDTILCLPENQTNSNFTYEADFTITEANNSSRWFSLMYHLQGSGSDPAPYMNMCIRQDATASNGVEVAYRTSGYDWNVVSTASYDHFIEAGKVYTAQAIVNGNKVMESIDSKPMILYDNVSSGENGKFALQTNGCKARVYGVRLKETQPLPDSIPSEADKIKEVYEPNTGIVAAPTVVSQIDEPVDISKLSGSKPPQVALFDLVLQNNALKIRLNAETPMDLRQGFELCGKKVIPAFLVDNIEEAKALIEYVRFNGEFDLMAVSESNEVLQYIYEEEPSAIRTIRKFQTLEGEEAISSITHTSKASIAMVPKSISRASVEYLQSRFLSVWLMDNQADDEEMTRGAMDNGANGIVVKNAEAVYRLYELVDGKNVYCRKTPFIGHRGYPKAAPENTVESLREAGWAGVEAVECDVYITSDQRLIVNHNGDISGYTTSSARGNVESMTLAQLKSYTLKKTGQYSNCKFATLDELFDTMVNEFPEMILVVEIKTSKPEVAQMIKNLAEQKGVEDRIVVISFNASQISNMGKTMPGIGLGYLSSHSGNSTSEAVYQVMKSVGKLGAAFDPNYGGVNKAQMYALRHRGIATNVWTVDGESNIETQINNAAFSITTDDSNIHKNYNVLFSPERLNADYILGRQDKTFDLSVGDVRVNDGDMVRVYQSKVNEPTPYGITIANGAKATVILDNINQLASVASGIMVGEHATLTLMVKGTNYIEEVNAESSAFELGNGSESIIKNFDSTDGTLILTQGTEKNGKAYQKALVGANASSSAKLDLMSGVLDVKSKDNAPAIGATQNSELVFNVNGGKVSAMTTGMGAAIGTPGLGDAGESSTVTVNLNGGDVKAQTQSENNQFGGEIIRSGAAIGTGYGNPGNQHVVCNIPEGSGAALSITSAYGGAGIGTSGCWINGATADSTVNLGKEIVELNVHDGTISGTTSGQAPVIGIGSGNHAEQDTLSKKVLFNMNGGNVSAKNIGTDSKGGASPVGIGMFSKNTLFELNLSGGSIDAVSSDSATVQTESPAIGVSEMNKNNADVKIEPATNNMLKLKISGGSVRAQTQSANPAIQDIGASESNTLDIVIDDGELQVVNEKMSVKAKNSEGDNVYPATFVFGNKTENFPVQEIQIGDKHFKNNLCAVDGKVSLWTKEMPDGQLVTAILNGETQNYVNHNAKLTYSQGFTFDIPDVALKQEREAQQLGNLALIAFSENQVTLMLDGTDHGANIFLAPFEHGTSNQIGESQAVVSGQNEYVFQGMTSEKIYDFKTFIDESEEFWGIESDPVTVMPFSYAPTLLDATIGQEYRGDVSMENDLFRYELSEETPLPEGMQFNENGEITGIPVKAGTTEMKITAIPKEPGIASSNRRTAQIQLTVKNVLDRIEYVGEGKNYEVYANSVANKSADSLRAYINMNTMIKGIYIDHTVEVGSAEELGLQWTTESSYQPKGGEYVYQLKFKENVFEQSIKVSPVEIQLRPLQDIIKTVYEGGYESYAAIGLPENVQMLYPEGVNIVGNEKSAGIQWITEVPKDFGKTVLEKPFVFEGSVEVPSWASVREEDKTIRISVELTNKTLLKPVISIKDKVYDGSVSAELEAYPFINREDLAAGTDVQLSGIADMEFIDPDAGTDKIVRVNGLTLTGTDAVNYELDLSGIIATIFPKAIQIDGVVFEDKTVFEDGTPQAMSVKGTLPEGIGVEYCYLKKGESTPQFVPPKSRGDYLVTAQFLTDANHIAEPESLTANLIINASEMIRIPEIETGLSPEAAEGMVLSVLCNGTPIQAGASAQKGDVLTYCFGIADKREVYVPYELLINGKLVHLEQIKDQKGYSGSYTIGADDNALTAKAKCGKLGDFTEDKKINIIDAQRIAQMTASSETPSNAEKVLGDVNFDQKLNIIDAQKIAQYSADIKMHF</sequence>
<dbReference type="SUPFAM" id="SSF51695">
    <property type="entry name" value="PLC-like phosphodiesterases"/>
    <property type="match status" value="1"/>
</dbReference>
<dbReference type="InterPro" id="IPR030395">
    <property type="entry name" value="GP_PDE_dom"/>
</dbReference>
<dbReference type="Pfam" id="PF00404">
    <property type="entry name" value="Dockerin_1"/>
    <property type="match status" value="1"/>
</dbReference>
<dbReference type="Proteomes" id="UP000218387">
    <property type="component" value="Chromosome"/>
</dbReference>
<dbReference type="InterPro" id="IPR041248">
    <property type="entry name" value="YDG"/>
</dbReference>
<feature type="domain" description="GP-PDE" evidence="2">
    <location>
        <begin position="445"/>
        <end position="686"/>
    </location>
</feature>
<evidence type="ECO:0000259" key="2">
    <source>
        <dbReference type="PROSITE" id="PS51704"/>
    </source>
</evidence>
<proteinExistence type="predicted"/>
<dbReference type="PANTHER" id="PTHR46211">
    <property type="entry name" value="GLYCEROPHOSPHORYL DIESTER PHOSPHODIESTERASE"/>
    <property type="match status" value="1"/>
</dbReference>
<dbReference type="Gene3D" id="3.20.20.190">
    <property type="entry name" value="Phosphatidylinositol (PI) phosphodiesterase"/>
    <property type="match status" value="1"/>
</dbReference>
<dbReference type="Pfam" id="PF03009">
    <property type="entry name" value="GDPD"/>
    <property type="match status" value="1"/>
</dbReference>
<dbReference type="PROSITE" id="PS51704">
    <property type="entry name" value="GP_PDE"/>
    <property type="match status" value="1"/>
</dbReference>
<dbReference type="Pfam" id="PF18657">
    <property type="entry name" value="YDG"/>
    <property type="match status" value="1"/>
</dbReference>
<dbReference type="GO" id="GO:0008081">
    <property type="term" value="F:phosphoric diester hydrolase activity"/>
    <property type="evidence" value="ECO:0007669"/>
    <property type="project" value="InterPro"/>
</dbReference>
<evidence type="ECO:0000256" key="1">
    <source>
        <dbReference type="SAM" id="SignalP"/>
    </source>
</evidence>
<organism evidence="3 4">
    <name type="scientific">Eubacterium maltosivorans</name>
    <dbReference type="NCBI Taxonomy" id="2041044"/>
    <lineage>
        <taxon>Bacteria</taxon>
        <taxon>Bacillati</taxon>
        <taxon>Bacillota</taxon>
        <taxon>Clostridia</taxon>
        <taxon>Eubacteriales</taxon>
        <taxon>Eubacteriaceae</taxon>
        <taxon>Eubacterium</taxon>
    </lineage>
</organism>
<dbReference type="GO" id="GO:0000272">
    <property type="term" value="P:polysaccharide catabolic process"/>
    <property type="evidence" value="ECO:0007669"/>
    <property type="project" value="InterPro"/>
</dbReference>
<dbReference type="PANTHER" id="PTHR46211:SF1">
    <property type="entry name" value="GLYCEROPHOSPHODIESTER PHOSPHODIESTERASE, CYTOPLASMIC"/>
    <property type="match status" value="1"/>
</dbReference>
<feature type="signal peptide" evidence="1">
    <location>
        <begin position="1"/>
        <end position="28"/>
    </location>
</feature>
<dbReference type="InterPro" id="IPR036439">
    <property type="entry name" value="Dockerin_dom_sf"/>
</dbReference>
<name>A0A4P9C9L4_EUBML</name>
<gene>
    <name evidence="3" type="ORF">CPZ25_008860</name>
</gene>
<keyword evidence="1" id="KW-0732">Signal</keyword>
<dbReference type="GO" id="GO:0004553">
    <property type="term" value="F:hydrolase activity, hydrolyzing O-glycosyl compounds"/>
    <property type="evidence" value="ECO:0007669"/>
    <property type="project" value="InterPro"/>
</dbReference>
<dbReference type="Gene3D" id="1.10.1330.10">
    <property type="entry name" value="Dockerin domain"/>
    <property type="match status" value="1"/>
</dbReference>
<dbReference type="CDD" id="cd14253">
    <property type="entry name" value="Dockerin"/>
    <property type="match status" value="1"/>
</dbReference>
<dbReference type="Gene3D" id="2.60.40.10">
    <property type="entry name" value="Immunoglobulins"/>
    <property type="match status" value="1"/>
</dbReference>
<keyword evidence="4" id="KW-1185">Reference proteome</keyword>
<dbReference type="SUPFAM" id="SSF63446">
    <property type="entry name" value="Type I dockerin domain"/>
    <property type="match status" value="1"/>
</dbReference>
<accession>A0A4P9C9L4</accession>
<dbReference type="RefSeq" id="WP_096920223.1">
    <property type="nucleotide sequence ID" value="NZ_CP029487.1"/>
</dbReference>
<dbReference type="InterPro" id="IPR013783">
    <property type="entry name" value="Ig-like_fold"/>
</dbReference>
<dbReference type="KEGG" id="emt:CPZ25_008860"/>
<evidence type="ECO:0000313" key="4">
    <source>
        <dbReference type="Proteomes" id="UP000218387"/>
    </source>
</evidence>
<reference evidence="3 4" key="1">
    <citation type="submission" date="2018-05" db="EMBL/GenBank/DDBJ databases">
        <title>Genome comparison of Eubacterium sp.</title>
        <authorList>
            <person name="Feng Y."/>
            <person name="Sanchez-Andrea I."/>
            <person name="Stams A.J.M."/>
            <person name="De Vos W.M."/>
        </authorList>
    </citation>
    <scope>NUCLEOTIDE SEQUENCE [LARGE SCALE GENOMIC DNA]</scope>
    <source>
        <strain evidence="3 4">YI</strain>
    </source>
</reference>
<evidence type="ECO:0000313" key="3">
    <source>
        <dbReference type="EMBL" id="QCT71435.1"/>
    </source>
</evidence>
<protein>
    <recommendedName>
        <fullName evidence="2">GP-PDE domain-containing protein</fullName>
    </recommendedName>
</protein>
<dbReference type="Gene3D" id="2.60.120.560">
    <property type="entry name" value="Exo-inulinase, domain 1"/>
    <property type="match status" value="1"/>
</dbReference>